<keyword evidence="2" id="KW-0732">Signal</keyword>
<evidence type="ECO:0000256" key="1">
    <source>
        <dbReference type="SAM" id="MobiDB-lite"/>
    </source>
</evidence>
<protein>
    <recommendedName>
        <fullName evidence="5">Secreted protein</fullName>
    </recommendedName>
</protein>
<dbReference type="Proteomes" id="UP001432000">
    <property type="component" value="Chromosome"/>
</dbReference>
<name>A0ABZ2PKE2_9NOCA</name>
<reference evidence="3 4" key="1">
    <citation type="submission" date="2024-03" db="EMBL/GenBank/DDBJ databases">
        <title>Natural products discovery in diverse microorganisms through a two-stage MS feature dereplication strategy.</title>
        <authorList>
            <person name="Zhang R."/>
        </authorList>
    </citation>
    <scope>NUCLEOTIDE SEQUENCE [LARGE SCALE GENOMIC DNA]</scope>
    <source>
        <strain evidence="3 4">18930</strain>
    </source>
</reference>
<evidence type="ECO:0000313" key="3">
    <source>
        <dbReference type="EMBL" id="WXG68201.1"/>
    </source>
</evidence>
<accession>A0ABZ2PKE2</accession>
<feature type="chain" id="PRO_5046056700" description="Secreted protein" evidence="2">
    <location>
        <begin position="27"/>
        <end position="95"/>
    </location>
</feature>
<dbReference type="EMBL" id="CP147846">
    <property type="protein sequence ID" value="WXG68201.1"/>
    <property type="molecule type" value="Genomic_DNA"/>
</dbReference>
<feature type="region of interest" description="Disordered" evidence="1">
    <location>
        <begin position="66"/>
        <end position="95"/>
    </location>
</feature>
<proteinExistence type="predicted"/>
<evidence type="ECO:0000256" key="2">
    <source>
        <dbReference type="SAM" id="SignalP"/>
    </source>
</evidence>
<organism evidence="3 4">
    <name type="scientific">Rhodococcus sovatensis</name>
    <dbReference type="NCBI Taxonomy" id="1805840"/>
    <lineage>
        <taxon>Bacteria</taxon>
        <taxon>Bacillati</taxon>
        <taxon>Actinomycetota</taxon>
        <taxon>Actinomycetes</taxon>
        <taxon>Mycobacteriales</taxon>
        <taxon>Nocardiaceae</taxon>
        <taxon>Rhodococcus</taxon>
    </lineage>
</organism>
<evidence type="ECO:0008006" key="5">
    <source>
        <dbReference type="Google" id="ProtNLM"/>
    </source>
</evidence>
<evidence type="ECO:0000313" key="4">
    <source>
        <dbReference type="Proteomes" id="UP001432000"/>
    </source>
</evidence>
<dbReference type="RefSeq" id="WP_338888250.1">
    <property type="nucleotide sequence ID" value="NZ_CP147846.1"/>
</dbReference>
<sequence>MPYRMIRTLTIAGMIGVAGLTATATAAADTVIEPGTEAGAYCTVISPAGDATQLHSAAECLQARVSARMEERREEQRAEREQAQADRADARRADR</sequence>
<gene>
    <name evidence="3" type="ORF">WDS16_23820</name>
</gene>
<keyword evidence="4" id="KW-1185">Reference proteome</keyword>
<feature type="signal peptide" evidence="2">
    <location>
        <begin position="1"/>
        <end position="26"/>
    </location>
</feature>
<feature type="compositionally biased region" description="Basic and acidic residues" evidence="1">
    <location>
        <begin position="67"/>
        <end position="95"/>
    </location>
</feature>